<dbReference type="AlphaFoldDB" id="F8C9Z5"/>
<proteinExistence type="predicted"/>
<dbReference type="HOGENOM" id="CLU_357430_0_0_7"/>
<organism evidence="3 4">
    <name type="scientific">Myxococcus fulvus (strain ATCC BAA-855 / HW-1)</name>
    <dbReference type="NCBI Taxonomy" id="483219"/>
    <lineage>
        <taxon>Bacteria</taxon>
        <taxon>Pseudomonadati</taxon>
        <taxon>Myxococcota</taxon>
        <taxon>Myxococcia</taxon>
        <taxon>Myxococcales</taxon>
        <taxon>Cystobacterineae</taxon>
        <taxon>Myxococcaceae</taxon>
        <taxon>Myxococcus</taxon>
    </lineage>
</organism>
<feature type="chain" id="PRO_5003374370" description="Bacterial Ig-like domain-containing protein" evidence="2">
    <location>
        <begin position="20"/>
        <end position="789"/>
    </location>
</feature>
<dbReference type="eggNOG" id="COG2885">
    <property type="taxonomic scope" value="Bacteria"/>
</dbReference>
<dbReference type="Proteomes" id="UP000000488">
    <property type="component" value="Chromosome"/>
</dbReference>
<dbReference type="EMBL" id="CP002830">
    <property type="protein sequence ID" value="AEI63245.1"/>
    <property type="molecule type" value="Genomic_DNA"/>
</dbReference>
<accession>F8C9Z5</accession>
<dbReference type="KEGG" id="mfu:LILAB_06640"/>
<evidence type="ECO:0000256" key="2">
    <source>
        <dbReference type="SAM" id="SignalP"/>
    </source>
</evidence>
<dbReference type="Gene3D" id="2.60.40.10">
    <property type="entry name" value="Immunoglobulins"/>
    <property type="match status" value="1"/>
</dbReference>
<protein>
    <recommendedName>
        <fullName evidence="5">Bacterial Ig-like domain-containing protein</fullName>
    </recommendedName>
</protein>
<evidence type="ECO:0000313" key="3">
    <source>
        <dbReference type="EMBL" id="AEI63245.1"/>
    </source>
</evidence>
<evidence type="ECO:0000256" key="1">
    <source>
        <dbReference type="SAM" id="MobiDB-lite"/>
    </source>
</evidence>
<evidence type="ECO:0000313" key="4">
    <source>
        <dbReference type="Proteomes" id="UP000000488"/>
    </source>
</evidence>
<dbReference type="InterPro" id="IPR058184">
    <property type="entry name" value="AgmC-like_N"/>
</dbReference>
<name>F8C9Z5_MYXFH</name>
<dbReference type="NCBIfam" id="NF047640">
    <property type="entry name" value="gliding_AgmC_N"/>
    <property type="match status" value="1"/>
</dbReference>
<dbReference type="STRING" id="483219.LILAB_06640"/>
<feature type="signal peptide" evidence="2">
    <location>
        <begin position="1"/>
        <end position="19"/>
    </location>
</feature>
<dbReference type="InterPro" id="IPR017756">
    <property type="entry name" value="TM_Gly-Cys-Arg_CS"/>
</dbReference>
<dbReference type="InterPro" id="IPR013783">
    <property type="entry name" value="Ig-like_fold"/>
</dbReference>
<evidence type="ECO:0008006" key="5">
    <source>
        <dbReference type="Google" id="ProtNLM"/>
    </source>
</evidence>
<sequence length="789" mass="77690">MRFVLTCLLVLLPASPALAELDSFGLGTGRDGALSVTTEGRVLNTATPLTDLAVAGARDVPVQSVSGFTAGGLVLLHQSGGSAEAVVASDGGTLALRRMGHWELARVEAVSASPPTLRLTEPLAQAYTAPGAQAVTVPEYTNVLVGSGGSVVPRPWDGRSGGIVAFLATGTVTNQGLISAQGMGFRGGEFANHTERFGCTDLDVPPEAGGAYKGEGLRVGRFGTAAGRGSVAGEGGGGNCHNAGGGGGGNGGRGGVGGRTSEADLARDVGGLGGAPAQYSLVEKFVFGSGGGAGEGNDDLGSGGGAGGGAVLIRARAISGTGRFTVDGQAAEHTPGDDGAGGGGAGGVLILRAQESLGCGSAKAGGGNGGDVTYPDWLLGPGGGGGGGGMLLQGVTVSCPGSVPGGSAGTVATADGGTHGAGVGTEGFVEEYLTAYRTPTMPAVISPVSGAVGLPHRPRFEGRADPGVRVLVFVDGVERVQVGSGADGLFVAGIPAQQPPLDIGTHTVHVVTESLGAYSEPSEPVSFSVAATLEDGGVVVEPILVIPQDGETVGTTPLFAGVAPNGLTVGIEVDNGPEVIIPVDGAGRFRYQWPAETPLSPGPHFVTVHSHNEAGLSGPYSQPSRFESQAEADGGTSGDAGTSGQDAGTQPGDGGTQVPEDGWPVLVVPEEGEVVDSTPLFAGAATAGATVVIEVDGSEVATVTADDTGAFRYQVPRERALPVGAHSVAAQEHLVTSSQAPARSRSTGFEVRGPAALDVGCGCGASPVGVVGSWALLVGLAGLSRRRRG</sequence>
<keyword evidence="2" id="KW-0732">Signal</keyword>
<feature type="region of interest" description="Disordered" evidence="1">
    <location>
        <begin position="602"/>
        <end position="662"/>
    </location>
</feature>
<gene>
    <name evidence="3" type="ordered locus">LILAB_06640</name>
</gene>
<reference evidence="3 4" key="1">
    <citation type="journal article" date="2011" name="J. Bacteriol.">
        <title>Genome sequence of the halotolerant marine bacterium Myxococcus fulvus HW-1.</title>
        <authorList>
            <person name="Li Z.F."/>
            <person name="Li X."/>
            <person name="Liu H."/>
            <person name="Liu X."/>
            <person name="Han K."/>
            <person name="Wu Z.H."/>
            <person name="Hu W."/>
            <person name="Li F.F."/>
            <person name="Li Y.Z."/>
        </authorList>
    </citation>
    <scope>NUCLEOTIDE SEQUENCE [LARGE SCALE GENOMIC DNA]</scope>
    <source>
        <strain evidence="4">ATCC BAA-855 / HW-1</strain>
    </source>
</reference>
<dbReference type="NCBIfam" id="TIGR03382">
    <property type="entry name" value="GC_trans_RRR"/>
    <property type="match status" value="1"/>
</dbReference>